<dbReference type="AlphaFoldDB" id="A0A182DXZ3"/>
<reference evidence="4" key="1">
    <citation type="submission" date="2016-06" db="UniProtKB">
        <authorList>
            <consortium name="WormBaseParasite"/>
        </authorList>
    </citation>
    <scope>IDENTIFICATION</scope>
</reference>
<accession>A0A182DXZ3</accession>
<evidence type="ECO:0000313" key="2">
    <source>
        <dbReference type="EMBL" id="VDK62328.1"/>
    </source>
</evidence>
<dbReference type="OrthoDB" id="5983600at2759"/>
<proteinExistence type="predicted"/>
<feature type="transmembrane region" description="Helical" evidence="1">
    <location>
        <begin position="84"/>
        <end position="107"/>
    </location>
</feature>
<name>A0A182DXZ3_ONCOC</name>
<evidence type="ECO:0000313" key="4">
    <source>
        <dbReference type="WBParaSite" id="nOo.2.0.1.t00530-RA"/>
    </source>
</evidence>
<evidence type="ECO:0000313" key="3">
    <source>
        <dbReference type="Proteomes" id="UP000271087"/>
    </source>
</evidence>
<dbReference type="EMBL" id="UYRW01000052">
    <property type="protein sequence ID" value="VDK62328.1"/>
    <property type="molecule type" value="Genomic_DNA"/>
</dbReference>
<dbReference type="WBParaSite" id="nOo.2.0.1.t00530-RA">
    <property type="protein sequence ID" value="nOo.2.0.1.t00530-RA"/>
    <property type="gene ID" value="nOo.2.0.1.g00530"/>
</dbReference>
<evidence type="ECO:0000256" key="1">
    <source>
        <dbReference type="SAM" id="Phobius"/>
    </source>
</evidence>
<keyword evidence="1" id="KW-0472">Membrane</keyword>
<dbReference type="Proteomes" id="UP000271087">
    <property type="component" value="Unassembled WGS sequence"/>
</dbReference>
<keyword evidence="3" id="KW-1185">Reference proteome</keyword>
<protein>
    <submittedName>
        <fullName evidence="2 4">Uncharacterized protein</fullName>
    </submittedName>
</protein>
<reference evidence="2 3" key="2">
    <citation type="submission" date="2018-08" db="EMBL/GenBank/DDBJ databases">
        <authorList>
            <person name="Laetsch R D."/>
            <person name="Stevens L."/>
            <person name="Kumar S."/>
            <person name="Blaxter L. M."/>
        </authorList>
    </citation>
    <scope>NUCLEOTIDE SEQUENCE [LARGE SCALE GENOMIC DNA]</scope>
</reference>
<sequence length="235" mass="26461">MAVHRLDGDSLLSSNNARLDARHLDLALPFSTLLMKGICTTMNKILVPSKTSYYPLAVISCIHGNDTIMHSLPPYNYANFFQEYPKICLIIAAFCTIVVSMYFWGLFRIRRKEQLDNTVLNGRFSSSVLNKVHQRITDKNADATKFSCGKESFKSETCNNFHDDEPNEVVAPFNELYGKLATAKLLAKAKKLENSMTEEERKELALKFVGAVNTAKAVGVNMRNDHATARKVWFA</sequence>
<keyword evidence="1" id="KW-0812">Transmembrane</keyword>
<keyword evidence="1" id="KW-1133">Transmembrane helix</keyword>
<gene>
    <name evidence="2" type="ORF">NOO_LOCUS530</name>
</gene>
<organism evidence="4">
    <name type="scientific">Onchocerca ochengi</name>
    <name type="common">Filarial nematode worm</name>
    <dbReference type="NCBI Taxonomy" id="42157"/>
    <lineage>
        <taxon>Eukaryota</taxon>
        <taxon>Metazoa</taxon>
        <taxon>Ecdysozoa</taxon>
        <taxon>Nematoda</taxon>
        <taxon>Chromadorea</taxon>
        <taxon>Rhabditida</taxon>
        <taxon>Spirurina</taxon>
        <taxon>Spiruromorpha</taxon>
        <taxon>Filarioidea</taxon>
        <taxon>Onchocercidae</taxon>
        <taxon>Onchocerca</taxon>
    </lineage>
</organism>